<evidence type="ECO:0000313" key="2">
    <source>
        <dbReference type="EMBL" id="PEN13374.1"/>
    </source>
</evidence>
<keyword evidence="3" id="KW-1185">Reference proteome</keyword>
<dbReference type="PANTHER" id="PTHR10900">
    <property type="entry name" value="PERIOSTIN-RELATED"/>
    <property type="match status" value="1"/>
</dbReference>
<gene>
    <name evidence="2" type="ORF">CRI94_08585</name>
</gene>
<accession>A0A2A8CXR0</accession>
<evidence type="ECO:0000259" key="1">
    <source>
        <dbReference type="PROSITE" id="PS50213"/>
    </source>
</evidence>
<protein>
    <submittedName>
        <fullName evidence="2">Nex18 symbiotically induced protein</fullName>
    </submittedName>
</protein>
<evidence type="ECO:0000313" key="3">
    <source>
        <dbReference type="Proteomes" id="UP000220102"/>
    </source>
</evidence>
<sequence>MGCDETADPTITNSEINIAERLNILNETGTLASLVSAYPADTPLAETFKDDSAGPFTVFAPTSGAINATLASLDADGDGVVVGDELTEAQLVEILQYHVVASETFSEDLGSSQQVQTLNGEELTITSGTANGETVIEINGDAQVVIDLADIEASNGVVHVIDGLLIPPGL</sequence>
<proteinExistence type="predicted"/>
<dbReference type="InterPro" id="IPR050904">
    <property type="entry name" value="Adhesion/Biosynth-related"/>
</dbReference>
<comment type="caution">
    <text evidence="2">The sequence shown here is derived from an EMBL/GenBank/DDBJ whole genome shotgun (WGS) entry which is preliminary data.</text>
</comment>
<dbReference type="SMART" id="SM00554">
    <property type="entry name" value="FAS1"/>
    <property type="match status" value="1"/>
</dbReference>
<dbReference type="GO" id="GO:0005615">
    <property type="term" value="C:extracellular space"/>
    <property type="evidence" value="ECO:0007669"/>
    <property type="project" value="TreeGrafter"/>
</dbReference>
<dbReference type="Proteomes" id="UP000220102">
    <property type="component" value="Unassembled WGS sequence"/>
</dbReference>
<dbReference type="Pfam" id="PF02469">
    <property type="entry name" value="Fasciclin"/>
    <property type="match status" value="1"/>
</dbReference>
<organism evidence="2 3">
    <name type="scientific">Longibacter salinarum</name>
    <dbReference type="NCBI Taxonomy" id="1850348"/>
    <lineage>
        <taxon>Bacteria</taxon>
        <taxon>Pseudomonadati</taxon>
        <taxon>Rhodothermota</taxon>
        <taxon>Rhodothermia</taxon>
        <taxon>Rhodothermales</taxon>
        <taxon>Salisaetaceae</taxon>
        <taxon>Longibacter</taxon>
    </lineage>
</organism>
<dbReference type="PROSITE" id="PS50213">
    <property type="entry name" value="FAS1"/>
    <property type="match status" value="1"/>
</dbReference>
<reference evidence="2 3" key="1">
    <citation type="submission" date="2017-10" db="EMBL/GenBank/DDBJ databases">
        <title>Draft genome of Longibacter Salinarum.</title>
        <authorList>
            <person name="Goh K.M."/>
            <person name="Shamsir M.S."/>
            <person name="Lim S.W."/>
        </authorList>
    </citation>
    <scope>NUCLEOTIDE SEQUENCE [LARGE SCALE GENOMIC DNA]</scope>
    <source>
        <strain evidence="2 3">KCTC 52045</strain>
    </source>
</reference>
<dbReference type="AlphaFoldDB" id="A0A2A8CXR0"/>
<dbReference type="Gene3D" id="2.30.180.10">
    <property type="entry name" value="FAS1 domain"/>
    <property type="match status" value="1"/>
</dbReference>
<dbReference type="InterPro" id="IPR000782">
    <property type="entry name" value="FAS1_domain"/>
</dbReference>
<name>A0A2A8CXR0_9BACT</name>
<dbReference type="PANTHER" id="PTHR10900:SF77">
    <property type="entry name" value="FI19380P1"/>
    <property type="match status" value="1"/>
</dbReference>
<feature type="domain" description="FAS1" evidence="1">
    <location>
        <begin position="15"/>
        <end position="165"/>
    </location>
</feature>
<dbReference type="EMBL" id="PDEQ01000004">
    <property type="protein sequence ID" value="PEN13374.1"/>
    <property type="molecule type" value="Genomic_DNA"/>
</dbReference>
<dbReference type="InterPro" id="IPR036378">
    <property type="entry name" value="FAS1_dom_sf"/>
</dbReference>
<dbReference type="OrthoDB" id="9800666at2"/>
<dbReference type="SUPFAM" id="SSF82153">
    <property type="entry name" value="FAS1 domain"/>
    <property type="match status" value="1"/>
</dbReference>